<sequence length="59" mass="6827">MFCLAVAERQEELREDFIPCTDYLQEALYSRKMNWVSIMDTQFIVCSLCQGDGVADTKN</sequence>
<name>A0ABZ3J241_SPOA4</name>
<protein>
    <submittedName>
        <fullName evidence="1">Uncharacterized protein</fullName>
    </submittedName>
</protein>
<reference evidence="1" key="1">
    <citation type="submission" date="2024-05" db="EMBL/GenBank/DDBJ databases">
        <title>Isolation and characterization of Sporomusa carbonis sp. nov., a carboxydotrophic hydrogenogen in the genus of Sporomusa isolated from a charcoal burning pile.</title>
        <authorList>
            <person name="Boeer T."/>
            <person name="Rosenbaum F."/>
            <person name="Eysell L."/>
            <person name="Mueller V."/>
            <person name="Daniel R."/>
            <person name="Poehlein A."/>
        </authorList>
    </citation>
    <scope>NUCLEOTIDE SEQUENCE [LARGE SCALE GENOMIC DNA]</scope>
    <source>
        <strain evidence="1">DSM 3132</strain>
    </source>
</reference>
<dbReference type="EMBL" id="CP155571">
    <property type="protein sequence ID" value="XFO72115.1"/>
    <property type="molecule type" value="Genomic_DNA"/>
</dbReference>
<evidence type="ECO:0000313" key="2">
    <source>
        <dbReference type="Proteomes" id="UP000216052"/>
    </source>
</evidence>
<organism evidence="1 2">
    <name type="scientific">Sporomusa acidovorans (strain ATCC 49682 / DSM 3132 / Mol)</name>
    <dbReference type="NCBI Taxonomy" id="1123286"/>
    <lineage>
        <taxon>Bacteria</taxon>
        <taxon>Bacillati</taxon>
        <taxon>Bacillota</taxon>
        <taxon>Negativicutes</taxon>
        <taxon>Selenomonadales</taxon>
        <taxon>Sporomusaceae</taxon>
        <taxon>Sporomusa</taxon>
    </lineage>
</organism>
<proteinExistence type="predicted"/>
<gene>
    <name evidence="1" type="ORF">SPACI_021610</name>
</gene>
<accession>A0ABZ3J241</accession>
<dbReference type="Proteomes" id="UP000216052">
    <property type="component" value="Chromosome"/>
</dbReference>
<evidence type="ECO:0000313" key="1">
    <source>
        <dbReference type="EMBL" id="XFO72115.1"/>
    </source>
</evidence>
<keyword evidence="2" id="KW-1185">Reference proteome</keyword>